<keyword evidence="2" id="KW-1185">Reference proteome</keyword>
<dbReference type="AlphaFoldDB" id="A0A4S1CLE9"/>
<organism evidence="1 2">
    <name type="scientific">Geomonas terrae</name>
    <dbReference type="NCBI Taxonomy" id="2562681"/>
    <lineage>
        <taxon>Bacteria</taxon>
        <taxon>Pseudomonadati</taxon>
        <taxon>Thermodesulfobacteriota</taxon>
        <taxon>Desulfuromonadia</taxon>
        <taxon>Geobacterales</taxon>
        <taxon>Geobacteraceae</taxon>
        <taxon>Geomonas</taxon>
    </lineage>
</organism>
<dbReference type="Gene3D" id="3.40.50.150">
    <property type="entry name" value="Vaccinia Virus protein VP39"/>
    <property type="match status" value="1"/>
</dbReference>
<proteinExistence type="predicted"/>
<comment type="caution">
    <text evidence="1">The sequence shown here is derived from an EMBL/GenBank/DDBJ whole genome shotgun (WGS) entry which is preliminary data.</text>
</comment>
<accession>A0A4S1CLE9</accession>
<dbReference type="EMBL" id="SRSC01000001">
    <property type="protein sequence ID" value="TGU74598.1"/>
    <property type="molecule type" value="Genomic_DNA"/>
</dbReference>
<evidence type="ECO:0000313" key="1">
    <source>
        <dbReference type="EMBL" id="TGU74598.1"/>
    </source>
</evidence>
<sequence length="348" mass="38193">MRLSFTPTTEPYEIRERLGRLLAPGSLLDDRLERRIARLGDRFVSYAASYPLPLWAPGLEITPEMRGMTEALFPLAEPRALFEKVLRRGCRFAPLLSGTYLESSASWLDLLQRLSPQLPCADPTPSLRRLACDDAARTAFLFALMLPQHFGGGFDRYPRQLSWISMWMKGSRRADGIRVLDAACGSGEGTYQVAQLLVEAGMGKGSAVHGSTLEPIELFAGAHMYFPHASEREREYRNRAGSLLGPGANAPALEFYLDRVDAPPQREPYDLVLCNGLLGGPLLHDPAELASAFAGLSARLAPGGLLLAADRFHAGWRQRVPEEYLIALMRAHGLTPVEVPEGIAGKKG</sequence>
<name>A0A4S1CLE9_9BACT</name>
<dbReference type="SUPFAM" id="SSF53335">
    <property type="entry name" value="S-adenosyl-L-methionine-dependent methyltransferases"/>
    <property type="match status" value="1"/>
</dbReference>
<gene>
    <name evidence="1" type="ORF">E4633_03795</name>
</gene>
<dbReference type="Proteomes" id="UP000306416">
    <property type="component" value="Unassembled WGS sequence"/>
</dbReference>
<dbReference type="RefSeq" id="WP_135868925.1">
    <property type="nucleotide sequence ID" value="NZ_SRSC01000001.1"/>
</dbReference>
<protein>
    <submittedName>
        <fullName evidence="1">Chemotaxis protein CheR</fullName>
    </submittedName>
</protein>
<reference evidence="1 2" key="1">
    <citation type="submission" date="2019-04" db="EMBL/GenBank/DDBJ databases">
        <title>Geobacter oryzae sp. nov., ferric-reducing bacteria isolated from paddy soil.</title>
        <authorList>
            <person name="Xu Z."/>
            <person name="Masuda Y."/>
            <person name="Itoh H."/>
            <person name="Senoo K."/>
        </authorList>
    </citation>
    <scope>NUCLEOTIDE SEQUENCE [LARGE SCALE GENOMIC DNA]</scope>
    <source>
        <strain evidence="1 2">Red111</strain>
    </source>
</reference>
<evidence type="ECO:0000313" key="2">
    <source>
        <dbReference type="Proteomes" id="UP000306416"/>
    </source>
</evidence>
<dbReference type="InterPro" id="IPR029063">
    <property type="entry name" value="SAM-dependent_MTases_sf"/>
</dbReference>